<sequence length="192" mass="22054">MDMYNNLRATDFRVFFYDDFLVSLFCTAFLSHFVHLHSTCLKTSILASVRTFLKPSKSFLKVNVKFNVTNTIFQSSLIYTKELIRFTTFGRGNALLRITTTVRGSKKDGLKSFEFRQQLRLSLQDRGIDTLDGESQDARSYSLQMCLKTNFSAIPTHSRDEVRVGMRVKSGHGILTVVDLMEIVLETRTTRQ</sequence>
<comment type="caution">
    <text evidence="1">The sequence shown here is derived from an EMBL/GenBank/DDBJ whole genome shotgun (WGS) entry which is preliminary data.</text>
</comment>
<dbReference type="InParanoid" id="A0A024GR66"/>
<protein>
    <submittedName>
        <fullName evidence="1">Uncharacterized protein</fullName>
    </submittedName>
</protein>
<keyword evidence="2" id="KW-1185">Reference proteome</keyword>
<reference evidence="1 2" key="1">
    <citation type="submission" date="2012-05" db="EMBL/GenBank/DDBJ databases">
        <title>Recombination and specialization in a pathogen metapopulation.</title>
        <authorList>
            <person name="Gardiner A."/>
            <person name="Kemen E."/>
            <person name="Schultz-Larsen T."/>
            <person name="MacLean D."/>
            <person name="Van Oosterhout C."/>
            <person name="Jones J.D.G."/>
        </authorList>
    </citation>
    <scope>NUCLEOTIDE SEQUENCE [LARGE SCALE GENOMIC DNA]</scope>
    <source>
        <strain evidence="1 2">Ac Nc2</strain>
    </source>
</reference>
<organism evidence="1 2">
    <name type="scientific">Albugo candida</name>
    <dbReference type="NCBI Taxonomy" id="65357"/>
    <lineage>
        <taxon>Eukaryota</taxon>
        <taxon>Sar</taxon>
        <taxon>Stramenopiles</taxon>
        <taxon>Oomycota</taxon>
        <taxon>Peronosporomycetes</taxon>
        <taxon>Albuginales</taxon>
        <taxon>Albuginaceae</taxon>
        <taxon>Albugo</taxon>
    </lineage>
</organism>
<name>A0A024GR66_9STRA</name>
<dbReference type="EMBL" id="CAIX01000294">
    <property type="protein sequence ID" value="CCI49388.1"/>
    <property type="molecule type" value="Genomic_DNA"/>
</dbReference>
<proteinExistence type="predicted"/>
<evidence type="ECO:0000313" key="2">
    <source>
        <dbReference type="Proteomes" id="UP000053237"/>
    </source>
</evidence>
<dbReference type="AlphaFoldDB" id="A0A024GR66"/>
<dbReference type="Proteomes" id="UP000053237">
    <property type="component" value="Unassembled WGS sequence"/>
</dbReference>
<evidence type="ECO:0000313" key="1">
    <source>
        <dbReference type="EMBL" id="CCI49388.1"/>
    </source>
</evidence>
<gene>
    <name evidence="1" type="ORF">BN9_107020</name>
</gene>
<accession>A0A024GR66</accession>